<evidence type="ECO:0000313" key="2">
    <source>
        <dbReference type="Proteomes" id="UP000317199"/>
    </source>
</evidence>
<dbReference type="SUPFAM" id="SSF109604">
    <property type="entry name" value="HD-domain/PDEase-like"/>
    <property type="match status" value="1"/>
</dbReference>
<dbReference type="EMBL" id="CP041242">
    <property type="protein sequence ID" value="QDH70267.1"/>
    <property type="molecule type" value="Genomic_DNA"/>
</dbReference>
<sequence length="211" mass="23910">MTEVPPALATGLPDAQREALEAAYDSPPRAYHNFGHVLEVLRHYEAVAAGPGWRQPDEVRLAVLYHDAIYQPGRGDNEARSAVFAVEQIGRWMPDAGIDAARVAELIELTARHGTFSPGDFDDDSAADDVRHFLDCDMAILGAEPAAFDAYDRGIASEYRGHVPAWLFRLNRRRFIKGLLQRERIYLSEFFHKRLEQKARANLRRLLTQKR</sequence>
<proteinExistence type="predicted"/>
<reference evidence="1 2" key="1">
    <citation type="submission" date="2019-06" db="EMBL/GenBank/DDBJ databases">
        <title>Lysobacter alkalisoli sp. nov. isolated from saline-alkali soil.</title>
        <authorList>
            <person name="Sun J.-Q."/>
            <person name="Xu L."/>
        </authorList>
    </citation>
    <scope>NUCLEOTIDE SEQUENCE [LARGE SCALE GENOMIC DNA]</scope>
    <source>
        <strain evidence="1 2">SJ-36</strain>
    </source>
</reference>
<dbReference type="PIRSF" id="PIRSF035170">
    <property type="entry name" value="HD_phosphohydro"/>
    <property type="match status" value="1"/>
</dbReference>
<name>A0A514BSB2_9GAMM</name>
<keyword evidence="2" id="KW-1185">Reference proteome</keyword>
<dbReference type="PANTHER" id="PTHR21174:SF0">
    <property type="entry name" value="HD PHOSPHOHYDROLASE FAMILY PROTEIN-RELATED"/>
    <property type="match status" value="1"/>
</dbReference>
<accession>A0A514BSB2</accession>
<dbReference type="Gene3D" id="1.10.3210.10">
    <property type="entry name" value="Hypothetical protein af1432"/>
    <property type="match status" value="1"/>
</dbReference>
<gene>
    <name evidence="1" type="ORF">FKV23_09290</name>
</gene>
<dbReference type="InterPro" id="IPR009218">
    <property type="entry name" value="HD_phosphohydro"/>
</dbReference>
<evidence type="ECO:0008006" key="3">
    <source>
        <dbReference type="Google" id="ProtNLM"/>
    </source>
</evidence>
<protein>
    <recommendedName>
        <fullName evidence="3">Metal-dependent HD superfamily phosphohydrolase</fullName>
    </recommendedName>
</protein>
<dbReference type="PANTHER" id="PTHR21174">
    <property type="match status" value="1"/>
</dbReference>
<dbReference type="Proteomes" id="UP000317199">
    <property type="component" value="Chromosome"/>
</dbReference>
<dbReference type="OrthoDB" id="9808993at2"/>
<organism evidence="1 2">
    <name type="scientific">Marilutibacter alkalisoli</name>
    <dbReference type="NCBI Taxonomy" id="2591633"/>
    <lineage>
        <taxon>Bacteria</taxon>
        <taxon>Pseudomonadati</taxon>
        <taxon>Pseudomonadota</taxon>
        <taxon>Gammaproteobacteria</taxon>
        <taxon>Lysobacterales</taxon>
        <taxon>Lysobacteraceae</taxon>
        <taxon>Marilutibacter</taxon>
    </lineage>
</organism>
<dbReference type="RefSeq" id="WP_141623602.1">
    <property type="nucleotide sequence ID" value="NZ_CP041242.1"/>
</dbReference>
<dbReference type="KEGG" id="lyj:FKV23_09290"/>
<evidence type="ECO:0000313" key="1">
    <source>
        <dbReference type="EMBL" id="QDH70267.1"/>
    </source>
</evidence>
<dbReference type="AlphaFoldDB" id="A0A514BSB2"/>